<dbReference type="EMBL" id="CP024443">
    <property type="protein sequence ID" value="ATR78444.1"/>
    <property type="molecule type" value="Genomic_DNA"/>
</dbReference>
<evidence type="ECO:0000313" key="4">
    <source>
        <dbReference type="EMBL" id="QHG09127.1"/>
    </source>
</evidence>
<dbReference type="SMART" id="SM00903">
    <property type="entry name" value="Flavin_Reduct"/>
    <property type="match status" value="1"/>
</dbReference>
<dbReference type="Proteomes" id="UP000229340">
    <property type="component" value="Chromosome"/>
</dbReference>
<feature type="domain" description="Flavin reductase like" evidence="2">
    <location>
        <begin position="11"/>
        <end position="156"/>
    </location>
</feature>
<dbReference type="GO" id="GO:0006208">
    <property type="term" value="P:pyrimidine nucleobase catabolic process"/>
    <property type="evidence" value="ECO:0007669"/>
    <property type="project" value="TreeGrafter"/>
</dbReference>
<organism evidence="4">
    <name type="scientific">Faucicola osloensis</name>
    <name type="common">Moraxella osloensis</name>
    <dbReference type="NCBI Taxonomy" id="34062"/>
    <lineage>
        <taxon>Bacteria</taxon>
        <taxon>Pseudomonadati</taxon>
        <taxon>Pseudomonadota</taxon>
        <taxon>Gammaproteobacteria</taxon>
        <taxon>Moraxellales</taxon>
        <taxon>Moraxellaceae</taxon>
        <taxon>Faucicola</taxon>
    </lineage>
</organism>
<sequence>MVDVTDFKNAMSMLSAAVNVVTTDGPAGRHGFTASAVCSVTDNPPTLLVCMNTASRSYENFVQNKVLAVNVLADHHAELSEVFASKLEAQARFEHGTWHTLMTQSPILDNALVSFDCQIEQIQEVGTHGIFICRIEAIQQGKDQTGLVYFNREYHAVNTIKVDTPSQP</sequence>
<gene>
    <name evidence="4" type="ORF">GSF12_04040</name>
    <name evidence="3" type="ORF">NP7_03740</name>
</gene>
<dbReference type="RefSeq" id="WP_095355654.1">
    <property type="nucleotide sequence ID" value="NZ_CP024443.1"/>
</dbReference>
<dbReference type="InterPro" id="IPR050268">
    <property type="entry name" value="NADH-dep_flavin_reductase"/>
</dbReference>
<dbReference type="InterPro" id="IPR002563">
    <property type="entry name" value="Flavin_Rdtase-like_dom"/>
</dbReference>
<dbReference type="PANTHER" id="PTHR30466">
    <property type="entry name" value="FLAVIN REDUCTASE"/>
    <property type="match status" value="1"/>
</dbReference>
<evidence type="ECO:0000313" key="5">
    <source>
        <dbReference type="Proteomes" id="UP000229340"/>
    </source>
</evidence>
<name>A0A270AYG9_FAUOS</name>
<accession>A0A270AYG9</accession>
<reference evidence="3" key="2">
    <citation type="journal article" date="2018" name="Genome Announc.">
        <title>Complete Genome Sequences of Three Moraxella osloensis Strains Isolated from Human Skin.</title>
        <authorList>
            <person name="Lim J.Y."/>
            <person name="Hwang I."/>
            <person name="Ganzorig M."/>
            <person name="Huang S.L."/>
            <person name="Cho G.S."/>
            <person name="Franz C.M.A.P."/>
            <person name="Lee K."/>
        </authorList>
    </citation>
    <scope>NUCLEOTIDE SEQUENCE</scope>
    <source>
        <strain evidence="3">NP7</strain>
    </source>
</reference>
<keyword evidence="1" id="KW-0560">Oxidoreductase</keyword>
<reference evidence="4" key="5">
    <citation type="journal article" date="2020" name="Microbiol. Resour. Announc.">
        <title>Complete Genome Sequence of Moraxella osloensis Strain YV1, Isolated from an Australian Wastewater Treatment Plant.</title>
        <authorList>
            <person name="Batinovic S."/>
            <person name="Rice D.T.F."/>
            <person name="Seviour R.J."/>
            <person name="Petrovski S."/>
        </authorList>
    </citation>
    <scope>NUCLEOTIDE SEQUENCE</scope>
    <source>
        <strain evidence="4">YV1</strain>
    </source>
</reference>
<evidence type="ECO:0000259" key="2">
    <source>
        <dbReference type="SMART" id="SM00903"/>
    </source>
</evidence>
<dbReference type="AlphaFoldDB" id="A0A270AYG9"/>
<dbReference type="STRING" id="34062.AXE82_10625"/>
<protein>
    <submittedName>
        <fullName evidence="4">Flavin reductase</fullName>
    </submittedName>
</protein>
<proteinExistence type="predicted"/>
<dbReference type="EMBL" id="CP047226">
    <property type="protein sequence ID" value="QHG09127.1"/>
    <property type="molecule type" value="Genomic_DNA"/>
</dbReference>
<dbReference type="GO" id="GO:0042602">
    <property type="term" value="F:riboflavin reductase (NADPH) activity"/>
    <property type="evidence" value="ECO:0007669"/>
    <property type="project" value="TreeGrafter"/>
</dbReference>
<dbReference type="PANTHER" id="PTHR30466:SF1">
    <property type="entry name" value="FMN REDUCTASE (NADH) RUTF"/>
    <property type="match status" value="1"/>
</dbReference>
<dbReference type="SUPFAM" id="SSF50475">
    <property type="entry name" value="FMN-binding split barrel"/>
    <property type="match status" value="1"/>
</dbReference>
<reference key="4">
    <citation type="submission" date="2019-12" db="EMBL/GenBank/DDBJ databases">
        <title>Whole genome sequence of Moraxella osloensis YV1.</title>
        <authorList>
            <person name="Batinovic S."/>
            <person name="Rice D.T.F."/>
            <person name="Petrovski S."/>
        </authorList>
    </citation>
    <scope>NUCLEOTIDE SEQUENCE [LARGE SCALE GENOMIC DNA]</scope>
    <source>
        <strain>YV1</strain>
    </source>
</reference>
<dbReference type="Gene3D" id="2.30.110.10">
    <property type="entry name" value="Electron Transport, Fmn-binding Protein, Chain A"/>
    <property type="match status" value="1"/>
</dbReference>
<dbReference type="Pfam" id="PF01613">
    <property type="entry name" value="Flavin_Reduct"/>
    <property type="match status" value="1"/>
</dbReference>
<dbReference type="GO" id="GO:0010181">
    <property type="term" value="F:FMN binding"/>
    <property type="evidence" value="ECO:0007669"/>
    <property type="project" value="InterPro"/>
</dbReference>
<reference evidence="5" key="1">
    <citation type="submission" date="2017-11" db="EMBL/GenBank/DDBJ databases">
        <title>Complete genome sequence of Moraxella osloensis NP7 isolated from human skin.</title>
        <authorList>
            <person name="Lee K."/>
            <person name="Lim J.Y."/>
            <person name="Hwang I."/>
        </authorList>
    </citation>
    <scope>NUCLEOTIDE SEQUENCE [LARGE SCALE GENOMIC DNA]</scope>
    <source>
        <strain evidence="5">NP7</strain>
    </source>
</reference>
<evidence type="ECO:0000313" key="3">
    <source>
        <dbReference type="EMBL" id="ATR78444.1"/>
    </source>
</evidence>
<dbReference type="InterPro" id="IPR012349">
    <property type="entry name" value="Split_barrel_FMN-bd"/>
</dbReference>
<evidence type="ECO:0000256" key="1">
    <source>
        <dbReference type="ARBA" id="ARBA00023002"/>
    </source>
</evidence>
<reference evidence="3" key="3">
    <citation type="journal article" date="2018" name="Misainmurhag Hoiji">
        <title>Complete genome sequence of multidrug-resistant Moraxella osloensis NP7 with multiple plasmids isolated from human skin.</title>
        <authorList>
            <person name="Ganzorig M."/>
            <person name="Lim J.Y."/>
            <person name="Hwang I."/>
            <person name="Lee K."/>
        </authorList>
    </citation>
    <scope>NUCLEOTIDE SEQUENCE</scope>
    <source>
        <strain evidence="3">NP7</strain>
    </source>
</reference>